<proteinExistence type="predicted"/>
<organism evidence="3 4">
    <name type="scientific">Ensete ventricosum</name>
    <name type="common">Abyssinian banana</name>
    <name type="synonym">Musa ensete</name>
    <dbReference type="NCBI Taxonomy" id="4639"/>
    <lineage>
        <taxon>Eukaryota</taxon>
        <taxon>Viridiplantae</taxon>
        <taxon>Streptophyta</taxon>
        <taxon>Embryophyta</taxon>
        <taxon>Tracheophyta</taxon>
        <taxon>Spermatophyta</taxon>
        <taxon>Magnoliopsida</taxon>
        <taxon>Liliopsida</taxon>
        <taxon>Zingiberales</taxon>
        <taxon>Musaceae</taxon>
        <taxon>Ensete</taxon>
    </lineage>
</organism>
<dbReference type="InterPro" id="IPR004182">
    <property type="entry name" value="GRAM"/>
</dbReference>
<evidence type="ECO:0000313" key="3">
    <source>
        <dbReference type="EMBL" id="RRT38605.1"/>
    </source>
</evidence>
<protein>
    <recommendedName>
        <fullName evidence="2">GRAM domain-containing protein</fullName>
    </recommendedName>
</protein>
<feature type="transmembrane region" description="Helical" evidence="1">
    <location>
        <begin position="81"/>
        <end position="98"/>
    </location>
</feature>
<evidence type="ECO:0000313" key="4">
    <source>
        <dbReference type="Proteomes" id="UP000287651"/>
    </source>
</evidence>
<dbReference type="PANTHER" id="PTHR47666">
    <property type="entry name" value="PROTEIN VASCULAR ASSOCIATED DEATH 1, CHLOROPLASTIC"/>
    <property type="match status" value="1"/>
</dbReference>
<sequence length="118" mass="13637">MVFRYINGFVVQKIILFHEITCVRKAKTVAIFPNAIEIIAGEKKYFFGSFLSRDEAYRLIIDGWEQYGGGTKDFQDSQVSILFPDLLIVFIMLIEVLINTSKAIFPSSFNYDKLPHLY</sequence>
<dbReference type="Proteomes" id="UP000287651">
    <property type="component" value="Unassembled WGS sequence"/>
</dbReference>
<dbReference type="AlphaFoldDB" id="A0A426XGJ2"/>
<accession>A0A426XGJ2</accession>
<feature type="domain" description="GRAM" evidence="2">
    <location>
        <begin position="8"/>
        <end position="66"/>
    </location>
</feature>
<keyword evidence="1" id="KW-0812">Transmembrane</keyword>
<comment type="caution">
    <text evidence="3">The sequence shown here is derived from an EMBL/GenBank/DDBJ whole genome shotgun (WGS) entry which is preliminary data.</text>
</comment>
<evidence type="ECO:0000256" key="1">
    <source>
        <dbReference type="SAM" id="Phobius"/>
    </source>
</evidence>
<name>A0A426XGJ2_ENSVE</name>
<dbReference type="PANTHER" id="PTHR47666:SF1">
    <property type="entry name" value="PROTEIN VASCULAR ASSOCIATED DEATH 1, CHLOROPLASTIC"/>
    <property type="match status" value="1"/>
</dbReference>
<dbReference type="InterPro" id="IPR011993">
    <property type="entry name" value="PH-like_dom_sf"/>
</dbReference>
<keyword evidence="1" id="KW-1133">Transmembrane helix</keyword>
<keyword evidence="1" id="KW-0472">Membrane</keyword>
<dbReference type="Gene3D" id="2.30.29.30">
    <property type="entry name" value="Pleckstrin-homology domain (PH domain)/Phosphotyrosine-binding domain (PTB)"/>
    <property type="match status" value="1"/>
</dbReference>
<evidence type="ECO:0000259" key="2">
    <source>
        <dbReference type="Pfam" id="PF02893"/>
    </source>
</evidence>
<dbReference type="GO" id="GO:0043069">
    <property type="term" value="P:negative regulation of programmed cell death"/>
    <property type="evidence" value="ECO:0007669"/>
    <property type="project" value="TreeGrafter"/>
</dbReference>
<reference evidence="3 4" key="1">
    <citation type="journal article" date="2014" name="Agronomy (Basel)">
        <title>A Draft Genome Sequence for Ensete ventricosum, the Drought-Tolerant Tree Against Hunger.</title>
        <authorList>
            <person name="Harrison J."/>
            <person name="Moore K.A."/>
            <person name="Paszkiewicz K."/>
            <person name="Jones T."/>
            <person name="Grant M."/>
            <person name="Ambacheew D."/>
            <person name="Muzemil S."/>
            <person name="Studholme D.J."/>
        </authorList>
    </citation>
    <scope>NUCLEOTIDE SEQUENCE [LARGE SCALE GENOMIC DNA]</scope>
</reference>
<gene>
    <name evidence="3" type="ORF">B296_00031782</name>
</gene>
<dbReference type="Pfam" id="PF02893">
    <property type="entry name" value="GRAM"/>
    <property type="match status" value="1"/>
</dbReference>
<dbReference type="EMBL" id="AMZH03021039">
    <property type="protein sequence ID" value="RRT38605.1"/>
    <property type="molecule type" value="Genomic_DNA"/>
</dbReference>